<feature type="compositionally biased region" description="Gly residues" evidence="1">
    <location>
        <begin position="268"/>
        <end position="281"/>
    </location>
</feature>
<sequence>MGRTTALFSLGGAPGVTLTAMAMAAVWPEQRGAALVEADASGGDIGAWYRLPASPGVTDLAAATRRRTAADPPADPLAFCQTLPGGLPVCAGPASADPAQGAVQLLATNSPRLAAGGAAPGGPATVVDLGRLAPRTPTAHLAANADDALLLVSDDLAQLRRVKQSAAALTDSIGALRVVVVGGSGSTSEIAAAVDLPVWSGRIPLDTRSAAFLRGEANLRRPQRRPLFRAALALITTLVEAPADAPPARPQPVAQRYSTAAKPPPGAGEPGTSGTAPGGHQ</sequence>
<feature type="region of interest" description="Disordered" evidence="1">
    <location>
        <begin position="243"/>
        <end position="281"/>
    </location>
</feature>
<dbReference type="Proteomes" id="UP000575985">
    <property type="component" value="Unassembled WGS sequence"/>
</dbReference>
<evidence type="ECO:0000313" key="3">
    <source>
        <dbReference type="EMBL" id="NYI98617.1"/>
    </source>
</evidence>
<evidence type="ECO:0000256" key="1">
    <source>
        <dbReference type="SAM" id="MobiDB-lite"/>
    </source>
</evidence>
<dbReference type="InterPro" id="IPR027417">
    <property type="entry name" value="P-loop_NTPase"/>
</dbReference>
<feature type="signal peptide" evidence="2">
    <location>
        <begin position="1"/>
        <end position="24"/>
    </location>
</feature>
<comment type="caution">
    <text evidence="3">The sequence shown here is derived from an EMBL/GenBank/DDBJ whole genome shotgun (WGS) entry which is preliminary data.</text>
</comment>
<proteinExistence type="predicted"/>
<evidence type="ECO:0000256" key="2">
    <source>
        <dbReference type="SAM" id="SignalP"/>
    </source>
</evidence>
<keyword evidence="4" id="KW-1185">Reference proteome</keyword>
<dbReference type="EMBL" id="JACCFO010000001">
    <property type="protein sequence ID" value="NYI98617.1"/>
    <property type="molecule type" value="Genomic_DNA"/>
</dbReference>
<dbReference type="AlphaFoldDB" id="A0A853BVV0"/>
<feature type="chain" id="PRO_5032839110" description="MinD-like ATPase involved in chromosome partitioning or flagellar assembly" evidence="2">
    <location>
        <begin position="25"/>
        <end position="281"/>
    </location>
</feature>
<gene>
    <name evidence="3" type="ORF">HNR12_004894</name>
</gene>
<accession>A0A853BVV0</accession>
<protein>
    <recommendedName>
        <fullName evidence="5">MinD-like ATPase involved in chromosome partitioning or flagellar assembly</fullName>
    </recommendedName>
</protein>
<dbReference type="Gene3D" id="3.40.50.300">
    <property type="entry name" value="P-loop containing nucleotide triphosphate hydrolases"/>
    <property type="match status" value="1"/>
</dbReference>
<name>A0A853BVV0_9ACTN</name>
<organism evidence="3 4">
    <name type="scientific">Streptomonospora nanhaiensis</name>
    <dbReference type="NCBI Taxonomy" id="1323731"/>
    <lineage>
        <taxon>Bacteria</taxon>
        <taxon>Bacillati</taxon>
        <taxon>Actinomycetota</taxon>
        <taxon>Actinomycetes</taxon>
        <taxon>Streptosporangiales</taxon>
        <taxon>Nocardiopsidaceae</taxon>
        <taxon>Streptomonospora</taxon>
    </lineage>
</organism>
<evidence type="ECO:0000313" key="4">
    <source>
        <dbReference type="Proteomes" id="UP000575985"/>
    </source>
</evidence>
<keyword evidence="2" id="KW-0732">Signal</keyword>
<dbReference type="RefSeq" id="WP_179769734.1">
    <property type="nucleotide sequence ID" value="NZ_JACCFO010000001.1"/>
</dbReference>
<evidence type="ECO:0008006" key="5">
    <source>
        <dbReference type="Google" id="ProtNLM"/>
    </source>
</evidence>
<reference evidence="3 4" key="1">
    <citation type="submission" date="2020-07" db="EMBL/GenBank/DDBJ databases">
        <title>Sequencing the genomes of 1000 actinobacteria strains.</title>
        <authorList>
            <person name="Klenk H.-P."/>
        </authorList>
    </citation>
    <scope>NUCLEOTIDE SEQUENCE [LARGE SCALE GENOMIC DNA]</scope>
    <source>
        <strain evidence="3 4">DSM 45927</strain>
    </source>
</reference>